<dbReference type="GO" id="GO:0047661">
    <property type="term" value="F:amino-acid racemase activity"/>
    <property type="evidence" value="ECO:0007669"/>
    <property type="project" value="InterPro"/>
</dbReference>
<dbReference type="KEGG" id="palo:E6C60_1158"/>
<dbReference type="OrthoDB" id="9803739at2"/>
<evidence type="ECO:0000256" key="1">
    <source>
        <dbReference type="ARBA" id="ARBA00007847"/>
    </source>
</evidence>
<dbReference type="InterPro" id="IPR018187">
    <property type="entry name" value="Asp/Glu_racemase_AS_1"/>
</dbReference>
<dbReference type="SUPFAM" id="SSF53681">
    <property type="entry name" value="Aspartate/glutamate racemase"/>
    <property type="match status" value="2"/>
</dbReference>
<evidence type="ECO:0000313" key="3">
    <source>
        <dbReference type="EMBL" id="QCT01876.1"/>
    </source>
</evidence>
<dbReference type="AlphaFoldDB" id="A0A4P8XH93"/>
<organism evidence="3 4">
    <name type="scientific">Paenibacillus algicola</name>
    <dbReference type="NCBI Taxonomy" id="2565926"/>
    <lineage>
        <taxon>Bacteria</taxon>
        <taxon>Bacillati</taxon>
        <taxon>Bacillota</taxon>
        <taxon>Bacilli</taxon>
        <taxon>Bacillales</taxon>
        <taxon>Paenibacillaceae</taxon>
        <taxon>Paenibacillus</taxon>
    </lineage>
</organism>
<dbReference type="Gene3D" id="3.40.50.1860">
    <property type="match status" value="2"/>
</dbReference>
<keyword evidence="4" id="KW-1185">Reference proteome</keyword>
<dbReference type="PANTHER" id="PTHR21198:SF7">
    <property type="entry name" value="ASPARTATE-GLUTAMATE RACEMASE FAMILY"/>
    <property type="match status" value="1"/>
</dbReference>
<comment type="similarity">
    <text evidence="1">Belongs to the aspartate/glutamate racemases family.</text>
</comment>
<gene>
    <name evidence="3" type="ORF">E6C60_1158</name>
</gene>
<dbReference type="EMBL" id="CP040396">
    <property type="protein sequence ID" value="QCT01876.1"/>
    <property type="molecule type" value="Genomic_DNA"/>
</dbReference>
<dbReference type="Proteomes" id="UP000300879">
    <property type="component" value="Chromosome"/>
</dbReference>
<dbReference type="InterPro" id="IPR015942">
    <property type="entry name" value="Asp/Glu/hydantoin_racemase"/>
</dbReference>
<dbReference type="InterPro" id="IPR001920">
    <property type="entry name" value="Asp/Glu_race"/>
</dbReference>
<dbReference type="PROSITE" id="PS00923">
    <property type="entry name" value="ASP_GLU_RACEMASE_1"/>
    <property type="match status" value="1"/>
</dbReference>
<dbReference type="RefSeq" id="WP_138224936.1">
    <property type="nucleotide sequence ID" value="NZ_CP040396.1"/>
</dbReference>
<proteinExistence type="inferred from homology"/>
<evidence type="ECO:0000313" key="4">
    <source>
        <dbReference type="Proteomes" id="UP000300879"/>
    </source>
</evidence>
<accession>A0A4P8XH93</accession>
<sequence>MDNKKLGVIGGMGPQATSVFFEKVIEHTAANNDQEHIDMVILNHTGLPDRTQVIQKGNKEDFLEAISGDLRLLEMAGVHHIAIPCNTSHYFFEDMQRMTSIPLIHMVDETMKQVQQRFGAGSKVGILATNGTISSGIYRLSAEKYGLELHEPKEELQQLAMEIIYDDVKGNKDVSPAKLEALIHTLVYEQQCRAVILACTELSCITLTEFYRECAIDAMDVLVERSIILSGKTLTR</sequence>
<keyword evidence="2" id="KW-0413">Isomerase</keyword>
<dbReference type="NCBIfam" id="TIGR00035">
    <property type="entry name" value="asp_race"/>
    <property type="match status" value="1"/>
</dbReference>
<dbReference type="PANTHER" id="PTHR21198">
    <property type="entry name" value="GLUTAMATE RACEMASE"/>
    <property type="match status" value="1"/>
</dbReference>
<evidence type="ECO:0000256" key="2">
    <source>
        <dbReference type="ARBA" id="ARBA00023235"/>
    </source>
</evidence>
<dbReference type="Pfam" id="PF01177">
    <property type="entry name" value="Asp_Glu_race"/>
    <property type="match status" value="1"/>
</dbReference>
<reference evidence="3 4" key="1">
    <citation type="submission" date="2019-05" db="EMBL/GenBank/DDBJ databases">
        <authorList>
            <person name="Chen C."/>
        </authorList>
    </citation>
    <scope>NUCLEOTIDE SEQUENCE [LARGE SCALE GENOMIC DNA]</scope>
    <source>
        <strain evidence="3 4">HB172198</strain>
    </source>
</reference>
<dbReference type="InterPro" id="IPR004380">
    <property type="entry name" value="Asp_race"/>
</dbReference>
<protein>
    <submittedName>
        <fullName evidence="3">Aspartate racemase</fullName>
    </submittedName>
</protein>
<name>A0A4P8XH93_9BACL</name>